<evidence type="ECO:0000256" key="2">
    <source>
        <dbReference type="PROSITE-ProRule" id="PRU00335"/>
    </source>
</evidence>
<dbReference type="EMBL" id="CP045809">
    <property type="protein sequence ID" value="QHN34356.1"/>
    <property type="molecule type" value="Genomic_DNA"/>
</dbReference>
<keyword evidence="5" id="KW-1185">Reference proteome</keyword>
<dbReference type="RefSeq" id="WP_213247380.1">
    <property type="nucleotide sequence ID" value="NZ_CP045806.1"/>
</dbReference>
<dbReference type="PRINTS" id="PR00455">
    <property type="entry name" value="HTHTETR"/>
</dbReference>
<evidence type="ECO:0000313" key="4">
    <source>
        <dbReference type="EMBL" id="QHN34356.1"/>
    </source>
</evidence>
<evidence type="ECO:0000256" key="1">
    <source>
        <dbReference type="ARBA" id="ARBA00023125"/>
    </source>
</evidence>
<dbReference type="Proteomes" id="UP001059836">
    <property type="component" value="Chromosome"/>
</dbReference>
<dbReference type="SUPFAM" id="SSF46689">
    <property type="entry name" value="Homeodomain-like"/>
    <property type="match status" value="1"/>
</dbReference>
<gene>
    <name evidence="4" type="ORF">GII31_05055</name>
</gene>
<dbReference type="InterPro" id="IPR001647">
    <property type="entry name" value="HTH_TetR"/>
</dbReference>
<dbReference type="Pfam" id="PF00440">
    <property type="entry name" value="TetR_N"/>
    <property type="match status" value="1"/>
</dbReference>
<dbReference type="PANTHER" id="PTHR30055:SF153">
    <property type="entry name" value="HTH-TYPE TRANSCRIPTIONAL REPRESSOR RV3405C"/>
    <property type="match status" value="1"/>
</dbReference>
<keyword evidence="1 2" id="KW-0238">DNA-binding</keyword>
<proteinExistence type="predicted"/>
<feature type="domain" description="HTH tetR-type" evidence="3">
    <location>
        <begin position="7"/>
        <end position="67"/>
    </location>
</feature>
<sequence length="194" mass="22184">MSQQTSATGSDRILLAAEECFAQFGITKTTMEDVARAANLSRATVYRRYSDRESLIVACVLRRARLNIGPARSYIANCPTLEQKIVEGMCHNISRGRRDPLVRRLVSPEEMMLSTTLLWRSGAAVEMTYELWAPILTQAQLLGEMRKDVDIRLLCEWIAELELTYIGQDDDSPEAMDRFRRKLRQFLVPSLEPR</sequence>
<evidence type="ECO:0000313" key="5">
    <source>
        <dbReference type="Proteomes" id="UP001059836"/>
    </source>
</evidence>
<dbReference type="InterPro" id="IPR050109">
    <property type="entry name" value="HTH-type_TetR-like_transc_reg"/>
</dbReference>
<name>A0ABX6IG68_9ACTN</name>
<dbReference type="InterPro" id="IPR009057">
    <property type="entry name" value="Homeodomain-like_sf"/>
</dbReference>
<reference evidence="4" key="1">
    <citation type="journal article" date="2021" name="Nat. Microbiol.">
        <title>Cocultivation of an ultrasmall environmental parasitic bacterium with lytic ability against bacteria associated with wastewater foams.</title>
        <authorList>
            <person name="Batinovic S."/>
            <person name="Rose J.J.A."/>
            <person name="Ratcliffe J."/>
            <person name="Seviour R.J."/>
            <person name="Petrovski S."/>
        </authorList>
    </citation>
    <scope>NUCLEOTIDE SEQUENCE</scope>
    <source>
        <strain evidence="4">CON9</strain>
    </source>
</reference>
<organism evidence="4 5">
    <name type="scientific">Gordonia pseudamarae</name>
    <dbReference type="NCBI Taxonomy" id="2831662"/>
    <lineage>
        <taxon>Bacteria</taxon>
        <taxon>Bacillati</taxon>
        <taxon>Actinomycetota</taxon>
        <taxon>Actinomycetes</taxon>
        <taxon>Mycobacteriales</taxon>
        <taxon>Gordoniaceae</taxon>
        <taxon>Gordonia</taxon>
    </lineage>
</organism>
<accession>A0ABX6IG68</accession>
<evidence type="ECO:0000259" key="3">
    <source>
        <dbReference type="PROSITE" id="PS50977"/>
    </source>
</evidence>
<dbReference type="PANTHER" id="PTHR30055">
    <property type="entry name" value="HTH-TYPE TRANSCRIPTIONAL REGULATOR RUTR"/>
    <property type="match status" value="1"/>
</dbReference>
<protein>
    <submittedName>
        <fullName evidence="4">TetR family transcriptional regulator</fullName>
    </submittedName>
</protein>
<dbReference type="PROSITE" id="PS50977">
    <property type="entry name" value="HTH_TETR_2"/>
    <property type="match status" value="1"/>
</dbReference>
<dbReference type="Gene3D" id="1.10.357.10">
    <property type="entry name" value="Tetracycline Repressor, domain 2"/>
    <property type="match status" value="1"/>
</dbReference>
<feature type="DNA-binding region" description="H-T-H motif" evidence="2">
    <location>
        <begin position="30"/>
        <end position="49"/>
    </location>
</feature>